<name>L9VX85_HALJB</name>
<accession>L9VX85</accession>
<dbReference type="SUPFAM" id="SSF53474">
    <property type="entry name" value="alpha/beta-Hydrolases"/>
    <property type="match status" value="1"/>
</dbReference>
<evidence type="ECO:0000256" key="2">
    <source>
        <dbReference type="SAM" id="MobiDB-lite"/>
    </source>
</evidence>
<dbReference type="InterPro" id="IPR005674">
    <property type="entry name" value="CocE/Ser_esterase"/>
</dbReference>
<dbReference type="InterPro" id="IPR029058">
    <property type="entry name" value="AB_hydrolase_fold"/>
</dbReference>
<comment type="caution">
    <text evidence="4">The sequence shown here is derived from an EMBL/GenBank/DDBJ whole genome shotgun (WGS) entry which is preliminary data.</text>
</comment>
<dbReference type="Pfam" id="PF02129">
    <property type="entry name" value="Peptidase_S15"/>
    <property type="match status" value="1"/>
</dbReference>
<sequence length="553" mass="62242">MPDDTLIATSVGVYSAIPSPDLGDEYVHVQSSVRATACSAGDAADFGEVYDKRSHGLDGYEIIEWLADRPWSLDRIGLFGLSYSGMTSIRVASTQPPSLACVSANVIMGDLLRGRTFPGGVDNLAFDNWLNNLPTLWWDEESQDIIPEQEDPFCRQHRANRDPQAIIDQHPTWYRERTENDGYRRINFVEMAKQIKVPTYISVAWQDGQVGQRGGPTVYNALDPDPIHPGDFPGRRPPSPELRESPKFLRATNGVHGTAWRALGRDRDGRRWFDYWLRGKNTDIMQEAPVRLDFGMDTEDSHGTMSFDGFPASNTDWTRYYIAGDHELTTERPSTAGEETYTSSSPDYWYIDDLTDETLLSYWSTPFDDPRVIAGPITATLYLQSSAENTEMYVSLADVEPEDEAVTYLQRGMLRASHRELDDSQTLRNEAGEIIRPYHTMVNPTPIVPGELYRYDIEIFPLGHIIYPGHRLLVNIHAPPQEEGPDPARYWEYDPLDSGSENSLSYGGDTPSSILWPMLEWGSKRGNRGTSLPPEPACGEPDGYTCTEVTLPR</sequence>
<feature type="region of interest" description="Disordered" evidence="2">
    <location>
        <begin position="225"/>
        <end position="245"/>
    </location>
</feature>
<keyword evidence="5" id="KW-1185">Reference proteome</keyword>
<evidence type="ECO:0000313" key="4">
    <source>
        <dbReference type="EMBL" id="ELY40868.1"/>
    </source>
</evidence>
<proteinExistence type="predicted"/>
<dbReference type="Proteomes" id="UP000011645">
    <property type="component" value="Unassembled WGS sequence"/>
</dbReference>
<dbReference type="AlphaFoldDB" id="L9VX85"/>
<gene>
    <name evidence="4" type="ORF">C497_02257</name>
</gene>
<dbReference type="GO" id="GO:0008239">
    <property type="term" value="F:dipeptidyl-peptidase activity"/>
    <property type="evidence" value="ECO:0007669"/>
    <property type="project" value="InterPro"/>
</dbReference>
<dbReference type="SUPFAM" id="SSF49785">
    <property type="entry name" value="Galactose-binding domain-like"/>
    <property type="match status" value="1"/>
</dbReference>
<dbReference type="PATRIC" id="fig|795797.19.peg.383"/>
<dbReference type="InterPro" id="IPR013736">
    <property type="entry name" value="Xaa-Pro_dipept_C"/>
</dbReference>
<dbReference type="SMART" id="SM00939">
    <property type="entry name" value="PepX_C"/>
    <property type="match status" value="1"/>
</dbReference>
<evidence type="ECO:0000313" key="5">
    <source>
        <dbReference type="Proteomes" id="UP000011645"/>
    </source>
</evidence>
<dbReference type="Pfam" id="PF08530">
    <property type="entry name" value="PepX_C"/>
    <property type="match status" value="1"/>
</dbReference>
<feature type="region of interest" description="Disordered" evidence="2">
    <location>
        <begin position="526"/>
        <end position="553"/>
    </location>
</feature>
<dbReference type="NCBIfam" id="TIGR00976">
    <property type="entry name" value="CocE_NonD"/>
    <property type="match status" value="1"/>
</dbReference>
<dbReference type="Gene3D" id="1.10.3020.10">
    <property type="entry name" value="alpha-amino acid ester hydrolase ( Helical cap domain)"/>
    <property type="match status" value="1"/>
</dbReference>
<dbReference type="EMBL" id="AOHV01000008">
    <property type="protein sequence ID" value="ELY40868.1"/>
    <property type="molecule type" value="Genomic_DNA"/>
</dbReference>
<dbReference type="Gene3D" id="2.60.120.260">
    <property type="entry name" value="Galactose-binding domain-like"/>
    <property type="match status" value="1"/>
</dbReference>
<evidence type="ECO:0000259" key="3">
    <source>
        <dbReference type="SMART" id="SM00939"/>
    </source>
</evidence>
<dbReference type="Gene3D" id="3.40.50.1820">
    <property type="entry name" value="alpha/beta hydrolase"/>
    <property type="match status" value="1"/>
</dbReference>
<reference evidence="4 5" key="1">
    <citation type="journal article" date="2014" name="PLoS Genet.">
        <title>Phylogenetically driven sequencing of extremely halophilic archaea reveals strategies for static and dynamic osmo-response.</title>
        <authorList>
            <person name="Becker E.A."/>
            <person name="Seitzer P.M."/>
            <person name="Tritt A."/>
            <person name="Larsen D."/>
            <person name="Krusor M."/>
            <person name="Yao A.I."/>
            <person name="Wu D."/>
            <person name="Madern D."/>
            <person name="Eisen J.A."/>
            <person name="Darling A.E."/>
            <person name="Facciotti M.T."/>
        </authorList>
    </citation>
    <scope>NUCLEOTIDE SEQUENCE [LARGE SCALE GENOMIC DNA]</scope>
    <source>
        <strain evidence="5">DSM 18796 / CECT 7217 / JCM 14584 / KCTC 4019 / B3</strain>
    </source>
</reference>
<dbReference type="InterPro" id="IPR008979">
    <property type="entry name" value="Galactose-bd-like_sf"/>
</dbReference>
<protein>
    <submittedName>
        <fullName evidence="4">Acyl esterase</fullName>
    </submittedName>
</protein>
<dbReference type="InterPro" id="IPR000383">
    <property type="entry name" value="Xaa-Pro-like_dom"/>
</dbReference>
<keyword evidence="1" id="KW-0378">Hydrolase</keyword>
<organism evidence="4 5">
    <name type="scientific">Halalkalicoccus jeotgali (strain DSM 18796 / CECT 7217 / JCM 14584 / KCTC 4019 / B3)</name>
    <dbReference type="NCBI Taxonomy" id="795797"/>
    <lineage>
        <taxon>Archaea</taxon>
        <taxon>Methanobacteriati</taxon>
        <taxon>Methanobacteriota</taxon>
        <taxon>Stenosarchaea group</taxon>
        <taxon>Halobacteria</taxon>
        <taxon>Halobacteriales</taxon>
        <taxon>Halococcaceae</taxon>
        <taxon>Halalkalicoccus</taxon>
    </lineage>
</organism>
<feature type="domain" description="Xaa-Pro dipeptidyl-peptidase C-terminal" evidence="3">
    <location>
        <begin position="270"/>
        <end position="515"/>
    </location>
</feature>
<evidence type="ECO:0000256" key="1">
    <source>
        <dbReference type="ARBA" id="ARBA00022801"/>
    </source>
</evidence>